<sequence length="271" mass="28137">MGRLFRNLGGRESDGARVVVGASGDDDQGPSCGSAYVLDGTTGERLLKLVASDGDTNHFFGYSVAVSSDGARVVVGACGDGSAYVLDGATGERLLKLVKASDLSALDRFGCSVAVSSDGARVVAGAYRDNDQVYNSGSAYGAGYGEPQRPDQRLREALAVAAGPAAARRDFGAEAEARHHHLRHCEQRLREEAASAVAAGCDDAERDARVKAGARHDQPRMRGGRAAAAGPCDPSDQAVPSDDDDLQLRARVKGRPLLPPPRGRGTPASPP</sequence>
<dbReference type="SUPFAM" id="SSF50998">
    <property type="entry name" value="Quinoprotein alcohol dehydrogenase-like"/>
    <property type="match status" value="1"/>
</dbReference>
<dbReference type="Gene3D" id="2.130.10.10">
    <property type="entry name" value="YVTN repeat-like/Quinoprotein amine dehydrogenase"/>
    <property type="match status" value="1"/>
</dbReference>
<reference evidence="2" key="1">
    <citation type="submission" date="2023-10" db="EMBL/GenBank/DDBJ databases">
        <authorList>
            <person name="Chen Y."/>
            <person name="Shah S."/>
            <person name="Dougan E. K."/>
            <person name="Thang M."/>
            <person name="Chan C."/>
        </authorList>
    </citation>
    <scope>NUCLEOTIDE SEQUENCE [LARGE SCALE GENOMIC DNA]</scope>
</reference>
<feature type="region of interest" description="Disordered" evidence="1">
    <location>
        <begin position="209"/>
        <end position="271"/>
    </location>
</feature>
<dbReference type="PANTHER" id="PTHR36220:SF1">
    <property type="entry name" value="GAMMA TUBULIN COMPLEX COMPONENT C-TERMINAL DOMAIN-CONTAINING PROTEIN"/>
    <property type="match status" value="1"/>
</dbReference>
<organism evidence="2 3">
    <name type="scientific">Prorocentrum cordatum</name>
    <dbReference type="NCBI Taxonomy" id="2364126"/>
    <lineage>
        <taxon>Eukaryota</taxon>
        <taxon>Sar</taxon>
        <taxon>Alveolata</taxon>
        <taxon>Dinophyceae</taxon>
        <taxon>Prorocentrales</taxon>
        <taxon>Prorocentraceae</taxon>
        <taxon>Prorocentrum</taxon>
    </lineage>
</organism>
<protein>
    <submittedName>
        <fullName evidence="2">Uncharacterized protein</fullName>
    </submittedName>
</protein>
<dbReference type="EMBL" id="CAUYUJ010014316">
    <property type="protein sequence ID" value="CAK0839706.1"/>
    <property type="molecule type" value="Genomic_DNA"/>
</dbReference>
<name>A0ABN9T440_9DINO</name>
<dbReference type="Pfam" id="PF14312">
    <property type="entry name" value="FG-GAP_2"/>
    <property type="match status" value="2"/>
</dbReference>
<evidence type="ECO:0000256" key="1">
    <source>
        <dbReference type="SAM" id="MobiDB-lite"/>
    </source>
</evidence>
<dbReference type="Proteomes" id="UP001189429">
    <property type="component" value="Unassembled WGS sequence"/>
</dbReference>
<keyword evidence="3" id="KW-1185">Reference proteome</keyword>
<dbReference type="PANTHER" id="PTHR36220">
    <property type="entry name" value="UNNAMED PRODUCT"/>
    <property type="match status" value="1"/>
</dbReference>
<dbReference type="InterPro" id="IPR013517">
    <property type="entry name" value="FG-GAP"/>
</dbReference>
<accession>A0ABN9T440</accession>
<evidence type="ECO:0000313" key="2">
    <source>
        <dbReference type="EMBL" id="CAK0839706.1"/>
    </source>
</evidence>
<proteinExistence type="predicted"/>
<dbReference type="InterPro" id="IPR011047">
    <property type="entry name" value="Quinoprotein_ADH-like_sf"/>
</dbReference>
<gene>
    <name evidence="2" type="ORF">PCOR1329_LOCUS35319</name>
</gene>
<feature type="compositionally biased region" description="Pro residues" evidence="1">
    <location>
        <begin position="257"/>
        <end position="271"/>
    </location>
</feature>
<dbReference type="InterPro" id="IPR015943">
    <property type="entry name" value="WD40/YVTN_repeat-like_dom_sf"/>
</dbReference>
<comment type="caution">
    <text evidence="2">The sequence shown here is derived from an EMBL/GenBank/DDBJ whole genome shotgun (WGS) entry which is preliminary data.</text>
</comment>
<feature type="compositionally biased region" description="Basic and acidic residues" evidence="1">
    <location>
        <begin position="209"/>
        <end position="220"/>
    </location>
</feature>
<evidence type="ECO:0000313" key="3">
    <source>
        <dbReference type="Proteomes" id="UP001189429"/>
    </source>
</evidence>